<keyword evidence="1" id="KW-0349">Heme</keyword>
<evidence type="ECO:0000313" key="9">
    <source>
        <dbReference type="Proteomes" id="UP000007494"/>
    </source>
</evidence>
<keyword evidence="9" id="KW-1185">Reference proteome</keyword>
<dbReference type="Pfam" id="PF00173">
    <property type="entry name" value="Cyt-b5"/>
    <property type="match status" value="1"/>
</dbReference>
<dbReference type="VEuPathDB" id="ToxoDB:NCLIV_008390"/>
<evidence type="ECO:0000256" key="5">
    <source>
        <dbReference type="SAM" id="MobiDB-lite"/>
    </source>
</evidence>
<feature type="compositionally biased region" description="Low complexity" evidence="5">
    <location>
        <begin position="313"/>
        <end position="334"/>
    </location>
</feature>
<dbReference type="AlphaFoldDB" id="F0V9E4"/>
<keyword evidence="3" id="KW-0408">Iron</keyword>
<dbReference type="PANTHER" id="PTHR19359">
    <property type="entry name" value="CYTOCHROME B5"/>
    <property type="match status" value="1"/>
</dbReference>
<dbReference type="GO" id="GO:0046872">
    <property type="term" value="F:metal ion binding"/>
    <property type="evidence" value="ECO:0007669"/>
    <property type="project" value="UniProtKB-KW"/>
</dbReference>
<dbReference type="SUPFAM" id="SSF55856">
    <property type="entry name" value="Cytochrome b5-like heme/steroid binding domain"/>
    <property type="match status" value="1"/>
</dbReference>
<dbReference type="PANTHER" id="PTHR19359:SF146">
    <property type="entry name" value="B5, PUTATIVE-RELATED"/>
    <property type="match status" value="1"/>
</dbReference>
<dbReference type="Proteomes" id="UP000007494">
    <property type="component" value="Chromosome III"/>
</dbReference>
<keyword evidence="2" id="KW-0479">Metal-binding</keyword>
<evidence type="ECO:0000256" key="2">
    <source>
        <dbReference type="ARBA" id="ARBA00022723"/>
    </source>
</evidence>
<feature type="region of interest" description="Disordered" evidence="5">
    <location>
        <begin position="263"/>
        <end position="373"/>
    </location>
</feature>
<feature type="compositionally biased region" description="Basic and acidic residues" evidence="5">
    <location>
        <begin position="60"/>
        <end position="79"/>
    </location>
</feature>
<evidence type="ECO:0000313" key="8">
    <source>
        <dbReference type="EMBL" id="CEL64976.1"/>
    </source>
</evidence>
<accession>F0V9E4</accession>
<name>F0V9E4_NEOCL</name>
<dbReference type="SMART" id="SM01117">
    <property type="entry name" value="Cyt-b5"/>
    <property type="match status" value="1"/>
</dbReference>
<evidence type="ECO:0000256" key="1">
    <source>
        <dbReference type="ARBA" id="ARBA00022617"/>
    </source>
</evidence>
<feature type="region of interest" description="Disordered" evidence="5">
    <location>
        <begin position="210"/>
        <end position="233"/>
    </location>
</feature>
<dbReference type="GeneID" id="13441395"/>
<reference evidence="7" key="2">
    <citation type="submission" date="2011-03" db="EMBL/GenBank/DDBJ databases">
        <title>Comparative genomics and transcriptomics of Neospora caninum and Toxoplasma gondii.</title>
        <authorList>
            <person name="Reid A.J."/>
            <person name="Sohal A."/>
            <person name="Harris D."/>
            <person name="Quail M."/>
            <person name="Sanders M."/>
            <person name="Berriman M."/>
            <person name="Wastling J.M."/>
            <person name="Pain A."/>
        </authorList>
    </citation>
    <scope>NUCLEOTIDE SEQUENCE</scope>
    <source>
        <strain evidence="7">Liverpool</strain>
    </source>
</reference>
<evidence type="ECO:0000256" key="3">
    <source>
        <dbReference type="ARBA" id="ARBA00023004"/>
    </source>
</evidence>
<feature type="region of interest" description="Disordered" evidence="5">
    <location>
        <begin position="622"/>
        <end position="671"/>
    </location>
</feature>
<dbReference type="Gene3D" id="3.10.120.10">
    <property type="entry name" value="Cytochrome b5-like heme/steroid binding domain"/>
    <property type="match status" value="1"/>
</dbReference>
<dbReference type="GO" id="GO:0020037">
    <property type="term" value="F:heme binding"/>
    <property type="evidence" value="ECO:0007669"/>
    <property type="project" value="TreeGrafter"/>
</dbReference>
<feature type="region of interest" description="Disordered" evidence="5">
    <location>
        <begin position="1"/>
        <end position="96"/>
    </location>
</feature>
<comment type="similarity">
    <text evidence="4">Belongs to the cytochrome b5 family.</text>
</comment>
<evidence type="ECO:0000313" key="7">
    <source>
        <dbReference type="EMBL" id="CBZ50369.1"/>
    </source>
</evidence>
<organism evidence="7 9">
    <name type="scientific">Neospora caninum (strain Liverpool)</name>
    <dbReference type="NCBI Taxonomy" id="572307"/>
    <lineage>
        <taxon>Eukaryota</taxon>
        <taxon>Sar</taxon>
        <taxon>Alveolata</taxon>
        <taxon>Apicomplexa</taxon>
        <taxon>Conoidasida</taxon>
        <taxon>Coccidia</taxon>
        <taxon>Eucoccidiorida</taxon>
        <taxon>Eimeriorina</taxon>
        <taxon>Sarcocystidae</taxon>
        <taxon>Neospora</taxon>
    </lineage>
</organism>
<dbReference type="OMA" id="CQVARHC"/>
<sequence length="671" mass="70273">MGDACASSVGARAAESNPRGPGIPISASPAQDGAFNPAPQLLTSASAPAASGDDGTGESLRARSENEDRARPTDTRRLPLADPRAPPSCYPVRHSSSWRGRRPARQFFCPSSRSLLWGSRACASCPLFLTPSTLKYHCSSCPFDAPSLRNDTSRSSACSTSPASQRDKLQDSGEESSAPSVVCVEDAALGGAPAAPTRADASGARLKITLSPDDEPCMSALKPNTDSDAERGEAQVATVAQLPSAELQSHREAASRAAFSSVSATQNNAGSEIVSPVGRSQGSLAPASASPAMPVEAGPSKSPVDPLGGRTVPAGPAASPSATAAPPSSRESAAGTSERLADADPAGLPPLNSAPPSDAGTRDASRRGDGAPSSVNCDACPCCLDICANEQCPECLALRSLPDVLDVTRDLQTPLCSLLSTESVESLLNASAPSSAFDFCQEIAQESAENLCFETSSGPTTPPRRVEFRRPASTPILVRGVSWSSPGSAASAGPRGWLSTKCLKIISREPAPEYTLCQVARHCRSGGCWLVAHDCIYDALPILSIHPGGSGCLLRKAQQMQDCSRDYDFHSRRGRQLWERLMVGRVKFCPGWDRRQREGNGDGAAQGGADAEMAEQFRIATGTSGMRRAVPRRLSSAELQDVPVNKDPSCELEESTSPTDESSTRNWCRVQ</sequence>
<protein>
    <recommendedName>
        <fullName evidence="6">Cytochrome b5 heme-binding domain-containing protein</fullName>
    </recommendedName>
</protein>
<evidence type="ECO:0000259" key="6">
    <source>
        <dbReference type="PROSITE" id="PS50255"/>
    </source>
</evidence>
<reference evidence="7" key="1">
    <citation type="submission" date="2011-02" db="EMBL/GenBank/DDBJ databases">
        <authorList>
            <person name="Aslett M."/>
        </authorList>
    </citation>
    <scope>NUCLEOTIDE SEQUENCE</scope>
    <source>
        <strain evidence="7">Liverpool</strain>
    </source>
</reference>
<dbReference type="InterPro" id="IPR050668">
    <property type="entry name" value="Cytochrome_b5"/>
</dbReference>
<dbReference type="EMBL" id="LN714477">
    <property type="protein sequence ID" value="CEL64976.1"/>
    <property type="molecule type" value="Genomic_DNA"/>
</dbReference>
<dbReference type="OrthoDB" id="434771at2759"/>
<dbReference type="RefSeq" id="XP_003880403.1">
    <property type="nucleotide sequence ID" value="XM_003880354.1"/>
</dbReference>
<dbReference type="EMBL" id="FR823383">
    <property type="protein sequence ID" value="CBZ50369.1"/>
    <property type="molecule type" value="Genomic_DNA"/>
</dbReference>
<dbReference type="PROSITE" id="PS50255">
    <property type="entry name" value="CYTOCHROME_B5_2"/>
    <property type="match status" value="1"/>
</dbReference>
<dbReference type="eggNOG" id="ENOG502SG82">
    <property type="taxonomic scope" value="Eukaryota"/>
</dbReference>
<reference evidence="8" key="4">
    <citation type="journal article" date="2015" name="PLoS ONE">
        <title>Comprehensive Evaluation of Toxoplasma gondii VEG and Neospora caninum LIV Genomes with Tachyzoite Stage Transcriptome and Proteome Defines Novel Transcript Features.</title>
        <authorList>
            <person name="Ramaprasad A."/>
            <person name="Mourier T."/>
            <person name="Naeem R."/>
            <person name="Malas T.B."/>
            <person name="Moussa E."/>
            <person name="Panigrahi A."/>
            <person name="Vermont S.J."/>
            <person name="Otto T.D."/>
            <person name="Wastling J."/>
            <person name="Pain A."/>
        </authorList>
    </citation>
    <scope>NUCLEOTIDE SEQUENCE</scope>
    <source>
        <strain evidence="8">Liverpool</strain>
    </source>
</reference>
<dbReference type="InParanoid" id="F0V9E4"/>
<reference evidence="9" key="3">
    <citation type="journal article" date="2012" name="PLoS Pathog.">
        <title>Comparative genomics of the apicomplexan parasites Toxoplasma gondii and Neospora caninum: Coccidia differing in host range and transmission strategy.</title>
        <authorList>
            <person name="Reid A.J."/>
            <person name="Vermont S.J."/>
            <person name="Cotton J.A."/>
            <person name="Harris D."/>
            <person name="Hill-Cawthorne G.A."/>
            <person name="Konen-Waisman S."/>
            <person name="Latham S.M."/>
            <person name="Mourier T."/>
            <person name="Norton R."/>
            <person name="Quail M.A."/>
            <person name="Sanders M."/>
            <person name="Shanmugam D."/>
            <person name="Sohal A."/>
            <person name="Wasmuth J.D."/>
            <person name="Brunk B."/>
            <person name="Grigg M.E."/>
            <person name="Howard J.C."/>
            <person name="Parkinson J."/>
            <person name="Roos D.S."/>
            <person name="Trees A.J."/>
            <person name="Berriman M."/>
            <person name="Pain A."/>
            <person name="Wastling J.M."/>
        </authorList>
    </citation>
    <scope>NUCLEOTIDE SEQUENCE [LARGE SCALE GENOMIC DNA]</scope>
    <source>
        <strain evidence="9">Liverpool</strain>
    </source>
</reference>
<dbReference type="InterPro" id="IPR001199">
    <property type="entry name" value="Cyt_B5-like_heme/steroid-bd"/>
</dbReference>
<feature type="compositionally biased region" description="Low complexity" evidence="5">
    <location>
        <begin position="153"/>
        <end position="164"/>
    </location>
</feature>
<proteinExistence type="inferred from homology"/>
<dbReference type="InterPro" id="IPR036400">
    <property type="entry name" value="Cyt_B5-like_heme/steroid_sf"/>
</dbReference>
<dbReference type="GO" id="GO:0016020">
    <property type="term" value="C:membrane"/>
    <property type="evidence" value="ECO:0007669"/>
    <property type="project" value="TreeGrafter"/>
</dbReference>
<feature type="domain" description="Cytochrome b5 heme-binding" evidence="6">
    <location>
        <begin position="511"/>
        <end position="587"/>
    </location>
</feature>
<feature type="compositionally biased region" description="Basic and acidic residues" evidence="5">
    <location>
        <begin position="360"/>
        <end position="369"/>
    </location>
</feature>
<gene>
    <name evidence="8" type="ORF">BN1204_008390</name>
    <name evidence="7" type="ORF">NCLIV_008390</name>
</gene>
<evidence type="ECO:0000256" key="4">
    <source>
        <dbReference type="ARBA" id="ARBA00038168"/>
    </source>
</evidence>
<feature type="region of interest" description="Disordered" evidence="5">
    <location>
        <begin position="148"/>
        <end position="177"/>
    </location>
</feature>